<evidence type="ECO:0000313" key="7">
    <source>
        <dbReference type="Proteomes" id="UP000030403"/>
    </source>
</evidence>
<evidence type="ECO:0000313" key="6">
    <source>
        <dbReference type="EMBL" id="KGX91194.1"/>
    </source>
</evidence>
<keyword evidence="7" id="KW-1185">Reference proteome</keyword>
<comment type="similarity">
    <text evidence="1">Belongs to the glycosyl hydrolase 3 family.</text>
</comment>
<dbReference type="STRING" id="1385511.GCA_000425225_00848"/>
<dbReference type="InterPro" id="IPR017853">
    <property type="entry name" value="GH"/>
</dbReference>
<dbReference type="EMBL" id="AVPF01000003">
    <property type="protein sequence ID" value="KGX91194.1"/>
    <property type="molecule type" value="Genomic_DNA"/>
</dbReference>
<dbReference type="PRINTS" id="PR00133">
    <property type="entry name" value="GLHYDRLASE3"/>
</dbReference>
<dbReference type="GO" id="GO:0005975">
    <property type="term" value="P:carbohydrate metabolic process"/>
    <property type="evidence" value="ECO:0007669"/>
    <property type="project" value="InterPro"/>
</dbReference>
<sequence>MKVTTLKQRVGSMLVVGFDGKVVDRHIKHMIHQYRVGGIILFGRNIGTPKEVLRLTTDLQLEAEKAGYNTPLLICIDQENGVVRRLGEGTTRFPGSMLIGATQNPMNAYHVGKATGEELRALGINWNLAPSVDVNSNPKNPVIGVRSYGESADMVSAFSKENIRGMKEAGILSTIKHFPGHGDTEADSHLGLPVVPHTKSRLMNVELKPFIDCIEAGADAVMSAHIHLPSIQIEEGRPATLSKSIITGLLRDELGFEGVVTTDCMEMDAISKGIGTPQGGVEAIKAGVDLVMVSHTQGIQEETIEAIVEAVKKGEITEGRVEESMKRIQKLKESSLSWNQIETSIDVPSVVGCNEHRELAQRVFDEGVTLVHDIGILPLSQEHTVLVVYPQTSLLTQAEDPAGNSTKLGDTAQSYSANVDVMQLNEPINAIDVSNVLKQAGDYDVVIVGTVSAKLESFQVELINKLKEAKSPVIVVSTRNPYDVMRLSEVDAYITTYENTSAALETAVAGIYGETTLKGKLPVTLKSL</sequence>
<dbReference type="eggNOG" id="COG1472">
    <property type="taxonomic scope" value="Bacteria"/>
</dbReference>
<dbReference type="Pfam" id="PF00933">
    <property type="entry name" value="Glyco_hydro_3"/>
    <property type="match status" value="1"/>
</dbReference>
<dbReference type="PANTHER" id="PTHR30480">
    <property type="entry name" value="BETA-HEXOSAMINIDASE-RELATED"/>
    <property type="match status" value="1"/>
</dbReference>
<evidence type="ECO:0000256" key="2">
    <source>
        <dbReference type="ARBA" id="ARBA00022801"/>
    </source>
</evidence>
<proteinExistence type="inferred from homology"/>
<evidence type="ECO:0000259" key="4">
    <source>
        <dbReference type="Pfam" id="PF00933"/>
    </source>
</evidence>
<evidence type="ECO:0000256" key="1">
    <source>
        <dbReference type="ARBA" id="ARBA00005336"/>
    </source>
</evidence>
<reference evidence="6 7" key="1">
    <citation type="submission" date="2013-08" db="EMBL/GenBank/DDBJ databases">
        <authorList>
            <person name="Huang J."/>
            <person name="Wang G."/>
        </authorList>
    </citation>
    <scope>NUCLEOTIDE SEQUENCE [LARGE SCALE GENOMIC DNA]</scope>
    <source>
        <strain evidence="6 7">BH030004</strain>
    </source>
</reference>
<evidence type="ECO:0000259" key="5">
    <source>
        <dbReference type="Pfam" id="PF01915"/>
    </source>
</evidence>
<dbReference type="Gene3D" id="3.20.20.300">
    <property type="entry name" value="Glycoside hydrolase, family 3, N-terminal domain"/>
    <property type="match status" value="1"/>
</dbReference>
<dbReference type="Gene3D" id="3.40.50.1700">
    <property type="entry name" value="Glycoside hydrolase family 3 C-terminal domain"/>
    <property type="match status" value="1"/>
</dbReference>
<protein>
    <submittedName>
        <fullName evidence="6">Beta-glucosidase</fullName>
    </submittedName>
</protein>
<evidence type="ECO:0000256" key="3">
    <source>
        <dbReference type="ARBA" id="ARBA00023295"/>
    </source>
</evidence>
<dbReference type="InterPro" id="IPR036881">
    <property type="entry name" value="Glyco_hydro_3_C_sf"/>
</dbReference>
<accession>A0A0A5GGR5</accession>
<dbReference type="SUPFAM" id="SSF51445">
    <property type="entry name" value="(Trans)glycosidases"/>
    <property type="match status" value="1"/>
</dbReference>
<gene>
    <name evidence="6" type="ORF">N783_10855</name>
</gene>
<dbReference type="PANTHER" id="PTHR30480:SF16">
    <property type="entry name" value="GLYCOSIDE HYDROLASE FAMILY 3 DOMAIN PROTEIN"/>
    <property type="match status" value="1"/>
</dbReference>
<dbReference type="InterPro" id="IPR050226">
    <property type="entry name" value="NagZ_Beta-hexosaminidase"/>
</dbReference>
<dbReference type="InterPro" id="IPR036962">
    <property type="entry name" value="Glyco_hydro_3_N_sf"/>
</dbReference>
<dbReference type="InterPro" id="IPR002772">
    <property type="entry name" value="Glyco_hydro_3_C"/>
</dbReference>
<name>A0A0A5GGR5_9BACI</name>
<dbReference type="InterPro" id="IPR001764">
    <property type="entry name" value="Glyco_hydro_3_N"/>
</dbReference>
<feature type="domain" description="Glycoside hydrolase family 3 N-terminal" evidence="4">
    <location>
        <begin position="5"/>
        <end position="331"/>
    </location>
</feature>
<keyword evidence="3" id="KW-0326">Glycosidase</keyword>
<dbReference type="GO" id="GO:0009254">
    <property type="term" value="P:peptidoglycan turnover"/>
    <property type="evidence" value="ECO:0007669"/>
    <property type="project" value="TreeGrafter"/>
</dbReference>
<dbReference type="AlphaFoldDB" id="A0A0A5GGR5"/>
<organism evidence="6 7">
    <name type="scientific">Pontibacillus marinus BH030004 = DSM 16465</name>
    <dbReference type="NCBI Taxonomy" id="1385511"/>
    <lineage>
        <taxon>Bacteria</taxon>
        <taxon>Bacillati</taxon>
        <taxon>Bacillota</taxon>
        <taxon>Bacilli</taxon>
        <taxon>Bacillales</taxon>
        <taxon>Bacillaceae</taxon>
        <taxon>Pontibacillus</taxon>
    </lineage>
</organism>
<comment type="caution">
    <text evidence="6">The sequence shown here is derived from an EMBL/GenBank/DDBJ whole genome shotgun (WGS) entry which is preliminary data.</text>
</comment>
<dbReference type="GO" id="GO:0004553">
    <property type="term" value="F:hydrolase activity, hydrolyzing O-glycosyl compounds"/>
    <property type="evidence" value="ECO:0007669"/>
    <property type="project" value="InterPro"/>
</dbReference>
<keyword evidence="2" id="KW-0378">Hydrolase</keyword>
<dbReference type="Pfam" id="PF01915">
    <property type="entry name" value="Glyco_hydro_3_C"/>
    <property type="match status" value="1"/>
</dbReference>
<dbReference type="Proteomes" id="UP000030403">
    <property type="component" value="Unassembled WGS sequence"/>
</dbReference>
<feature type="domain" description="Glycoside hydrolase family 3 C-terminal" evidence="5">
    <location>
        <begin position="370"/>
        <end position="525"/>
    </location>
</feature>
<dbReference type="SUPFAM" id="SSF52279">
    <property type="entry name" value="Beta-D-glucan exohydrolase, C-terminal domain"/>
    <property type="match status" value="1"/>
</dbReference>